<accession>A0AAE0SJ68</accession>
<dbReference type="InterPro" id="IPR045851">
    <property type="entry name" value="AMP-bd_C_sf"/>
</dbReference>
<comment type="caution">
    <text evidence="3">The sequence shown here is derived from an EMBL/GenBank/DDBJ whole genome shotgun (WGS) entry which is preliminary data.</text>
</comment>
<feature type="domain" description="AMP-dependent synthetase/ligase" evidence="1">
    <location>
        <begin position="33"/>
        <end position="186"/>
    </location>
</feature>
<proteinExistence type="predicted"/>
<dbReference type="PANTHER" id="PTHR42814:SF3">
    <property type="entry name" value="BETA-N-ACETYLHEXOSAMINIDASE"/>
    <property type="match status" value="1"/>
</dbReference>
<dbReference type="AlphaFoldDB" id="A0AAE0SJ68"/>
<organism evidence="3 4">
    <name type="scientific">Potamilus streckersoni</name>
    <dbReference type="NCBI Taxonomy" id="2493646"/>
    <lineage>
        <taxon>Eukaryota</taxon>
        <taxon>Metazoa</taxon>
        <taxon>Spiralia</taxon>
        <taxon>Lophotrochozoa</taxon>
        <taxon>Mollusca</taxon>
        <taxon>Bivalvia</taxon>
        <taxon>Autobranchia</taxon>
        <taxon>Heteroconchia</taxon>
        <taxon>Palaeoheterodonta</taxon>
        <taxon>Unionida</taxon>
        <taxon>Unionoidea</taxon>
        <taxon>Unionidae</taxon>
        <taxon>Ambleminae</taxon>
        <taxon>Lampsilini</taxon>
        <taxon>Potamilus</taxon>
    </lineage>
</organism>
<dbReference type="PANTHER" id="PTHR42814">
    <property type="entry name" value="AMP-BINDING DOMAIN-CONTAINING PROTEIN"/>
    <property type="match status" value="1"/>
</dbReference>
<name>A0AAE0SJ68_9BIVA</name>
<dbReference type="Pfam" id="PF00501">
    <property type="entry name" value="AMP-binding"/>
    <property type="match status" value="1"/>
</dbReference>
<dbReference type="EMBL" id="JAEAOA010000714">
    <property type="protein sequence ID" value="KAK3592925.1"/>
    <property type="molecule type" value="Genomic_DNA"/>
</dbReference>
<reference evidence="3" key="1">
    <citation type="journal article" date="2021" name="Genome Biol. Evol.">
        <title>A High-Quality Reference Genome for a Parasitic Bivalve with Doubly Uniparental Inheritance (Bivalvia: Unionida).</title>
        <authorList>
            <person name="Smith C.H."/>
        </authorList>
    </citation>
    <scope>NUCLEOTIDE SEQUENCE</scope>
    <source>
        <strain evidence="3">CHS0354</strain>
    </source>
</reference>
<dbReference type="Proteomes" id="UP001195483">
    <property type="component" value="Unassembled WGS sequence"/>
</dbReference>
<dbReference type="Gene3D" id="3.40.50.12780">
    <property type="entry name" value="N-terminal domain of ligase-like"/>
    <property type="match status" value="1"/>
</dbReference>
<reference evidence="3" key="2">
    <citation type="journal article" date="2021" name="Genome Biol. Evol.">
        <title>Developing a high-quality reference genome for a parasitic bivalve with doubly uniparental inheritance (Bivalvia: Unionida).</title>
        <authorList>
            <person name="Smith C.H."/>
        </authorList>
    </citation>
    <scope>NUCLEOTIDE SEQUENCE</scope>
    <source>
        <strain evidence="3">CHS0354</strain>
        <tissue evidence="3">Mantle</tissue>
    </source>
</reference>
<dbReference type="InterPro" id="IPR042099">
    <property type="entry name" value="ANL_N_sf"/>
</dbReference>
<sequence length="335" mass="37763">MNWTIMASKAFGMSEESIFFNDRPVSWSVGNLRTLLTMGVTRIMVDTRMSISGKHVEQICRIIQLERCNYVFVPGYIAQDMISSSILHQNFNAVDVMIFSGERMPKRFAYLIGRFCRTLFAFYGTTELGGATCFSSQNPEEYEDGIAGIPHDGIEIKIVDENGDTVKRGASGELLVRTIGRFVGYYKMPDLFERIVDKSGWFHTGDIARIRDDGNIVTYGRQAELVSIGTMKFFLWEVENILLRCPGVKAAIAVGVPDLRLNQVVCAVIIPHSESSVTEEEIKRFCDENFVEESTAMAVTIKPRYIIFIDKIPHLESGKINRREIASIARSRLGL</sequence>
<dbReference type="CDD" id="cd04433">
    <property type="entry name" value="AFD_class_I"/>
    <property type="match status" value="1"/>
</dbReference>
<keyword evidence="4" id="KW-1185">Reference proteome</keyword>
<evidence type="ECO:0000259" key="1">
    <source>
        <dbReference type="Pfam" id="PF00501"/>
    </source>
</evidence>
<gene>
    <name evidence="3" type="ORF">CHS0354_011725</name>
</gene>
<evidence type="ECO:0000313" key="3">
    <source>
        <dbReference type="EMBL" id="KAK3592925.1"/>
    </source>
</evidence>
<feature type="domain" description="AMP-binding enzyme C-terminal" evidence="2">
    <location>
        <begin position="237"/>
        <end position="319"/>
    </location>
</feature>
<dbReference type="InterPro" id="IPR000873">
    <property type="entry name" value="AMP-dep_synth/lig_dom"/>
</dbReference>
<dbReference type="Gene3D" id="3.30.300.30">
    <property type="match status" value="1"/>
</dbReference>
<dbReference type="Pfam" id="PF13193">
    <property type="entry name" value="AMP-binding_C"/>
    <property type="match status" value="1"/>
</dbReference>
<dbReference type="InterPro" id="IPR025110">
    <property type="entry name" value="AMP-bd_C"/>
</dbReference>
<evidence type="ECO:0000259" key="2">
    <source>
        <dbReference type="Pfam" id="PF13193"/>
    </source>
</evidence>
<protein>
    <submittedName>
        <fullName evidence="3">Uncharacterized protein</fullName>
    </submittedName>
</protein>
<dbReference type="SUPFAM" id="SSF56801">
    <property type="entry name" value="Acetyl-CoA synthetase-like"/>
    <property type="match status" value="1"/>
</dbReference>
<evidence type="ECO:0000313" key="4">
    <source>
        <dbReference type="Proteomes" id="UP001195483"/>
    </source>
</evidence>
<reference evidence="3" key="3">
    <citation type="submission" date="2023-05" db="EMBL/GenBank/DDBJ databases">
        <authorList>
            <person name="Smith C.H."/>
        </authorList>
    </citation>
    <scope>NUCLEOTIDE SEQUENCE</scope>
    <source>
        <strain evidence="3">CHS0354</strain>
        <tissue evidence="3">Mantle</tissue>
    </source>
</reference>